<name>A0A931D8E1_9MICC</name>
<evidence type="ECO:0000256" key="6">
    <source>
        <dbReference type="ARBA" id="ARBA00022840"/>
    </source>
</evidence>
<dbReference type="InterPro" id="IPR008271">
    <property type="entry name" value="Ser/Thr_kinase_AS"/>
</dbReference>
<dbReference type="EC" id="2.7.11.1" evidence="1"/>
<gene>
    <name evidence="11" type="ORF">IW252_000675</name>
</gene>
<keyword evidence="12" id="KW-1185">Reference proteome</keyword>
<evidence type="ECO:0000256" key="7">
    <source>
        <dbReference type="PROSITE-ProRule" id="PRU10141"/>
    </source>
</evidence>
<feature type="domain" description="Protein kinase" evidence="10">
    <location>
        <begin position="16"/>
        <end position="278"/>
    </location>
</feature>
<evidence type="ECO:0000259" key="10">
    <source>
        <dbReference type="PROSITE" id="PS50011"/>
    </source>
</evidence>
<dbReference type="AlphaFoldDB" id="A0A931D8E1"/>
<keyword evidence="9" id="KW-1133">Transmembrane helix</keyword>
<dbReference type="PROSITE" id="PS00108">
    <property type="entry name" value="PROTEIN_KINASE_ST"/>
    <property type="match status" value="1"/>
</dbReference>
<dbReference type="PROSITE" id="PS50011">
    <property type="entry name" value="PROTEIN_KINASE_DOM"/>
    <property type="match status" value="1"/>
</dbReference>
<keyword evidence="3" id="KW-0808">Transferase</keyword>
<feature type="compositionally biased region" description="Low complexity" evidence="8">
    <location>
        <begin position="363"/>
        <end position="374"/>
    </location>
</feature>
<evidence type="ECO:0000256" key="2">
    <source>
        <dbReference type="ARBA" id="ARBA00022527"/>
    </source>
</evidence>
<keyword evidence="6 7" id="KW-0067">ATP-binding</keyword>
<dbReference type="SMART" id="SM00220">
    <property type="entry name" value="S_TKc"/>
    <property type="match status" value="1"/>
</dbReference>
<evidence type="ECO:0000256" key="1">
    <source>
        <dbReference type="ARBA" id="ARBA00012513"/>
    </source>
</evidence>
<dbReference type="PANTHER" id="PTHR43289:SF6">
    <property type="entry name" value="SERINE_THREONINE-PROTEIN KINASE NEKL-3"/>
    <property type="match status" value="1"/>
</dbReference>
<keyword evidence="9" id="KW-0812">Transmembrane</keyword>
<reference evidence="11" key="1">
    <citation type="submission" date="2020-11" db="EMBL/GenBank/DDBJ databases">
        <title>Sequencing the genomes of 1000 actinobacteria strains.</title>
        <authorList>
            <person name="Klenk H.-P."/>
        </authorList>
    </citation>
    <scope>NUCLEOTIDE SEQUENCE</scope>
    <source>
        <strain evidence="11">DSM 26152</strain>
    </source>
</reference>
<evidence type="ECO:0000256" key="4">
    <source>
        <dbReference type="ARBA" id="ARBA00022741"/>
    </source>
</evidence>
<dbReference type="Gene3D" id="3.30.200.20">
    <property type="entry name" value="Phosphorylase Kinase, domain 1"/>
    <property type="match status" value="1"/>
</dbReference>
<protein>
    <recommendedName>
        <fullName evidence="1">non-specific serine/threonine protein kinase</fullName>
        <ecNumber evidence="1">2.7.11.1</ecNumber>
    </recommendedName>
</protein>
<dbReference type="GO" id="GO:0004674">
    <property type="term" value="F:protein serine/threonine kinase activity"/>
    <property type="evidence" value="ECO:0007669"/>
    <property type="project" value="UniProtKB-KW"/>
</dbReference>
<dbReference type="InterPro" id="IPR017441">
    <property type="entry name" value="Protein_kinase_ATP_BS"/>
</dbReference>
<dbReference type="InterPro" id="IPR000719">
    <property type="entry name" value="Prot_kinase_dom"/>
</dbReference>
<dbReference type="Proteomes" id="UP000625033">
    <property type="component" value="Unassembled WGS sequence"/>
</dbReference>
<feature type="compositionally biased region" description="Low complexity" evidence="8">
    <location>
        <begin position="317"/>
        <end position="334"/>
    </location>
</feature>
<comment type="caution">
    <text evidence="11">The sequence shown here is derived from an EMBL/GenBank/DDBJ whole genome shotgun (WGS) entry which is preliminary data.</text>
</comment>
<keyword evidence="5 11" id="KW-0418">Kinase</keyword>
<dbReference type="Pfam" id="PF00069">
    <property type="entry name" value="Pkinase"/>
    <property type="match status" value="1"/>
</dbReference>
<feature type="compositionally biased region" description="Polar residues" evidence="8">
    <location>
        <begin position="345"/>
        <end position="361"/>
    </location>
</feature>
<dbReference type="InterPro" id="IPR011009">
    <property type="entry name" value="Kinase-like_dom_sf"/>
</dbReference>
<keyword evidence="9" id="KW-0472">Membrane</keyword>
<keyword evidence="4 7" id="KW-0547">Nucleotide-binding</keyword>
<organism evidence="11 12">
    <name type="scientific">Zhihengliuella flava</name>
    <dbReference type="NCBI Taxonomy" id="1285193"/>
    <lineage>
        <taxon>Bacteria</taxon>
        <taxon>Bacillati</taxon>
        <taxon>Actinomycetota</taxon>
        <taxon>Actinomycetes</taxon>
        <taxon>Micrococcales</taxon>
        <taxon>Micrococcaceae</taxon>
        <taxon>Zhihengliuella</taxon>
    </lineage>
</organism>
<dbReference type="CDD" id="cd14014">
    <property type="entry name" value="STKc_PknB_like"/>
    <property type="match status" value="1"/>
</dbReference>
<feature type="transmembrane region" description="Helical" evidence="9">
    <location>
        <begin position="397"/>
        <end position="418"/>
    </location>
</feature>
<sequence>MSGKRPPAPAPAIDGFTYLNPLGSGGFSDVYLYEQDRPRRKVAVKVLLADVTSEAARRRFESEANLMAQLSTHPYIVTIYEADISGDGRSYLAMEYCSRPGLDARYRRSLLRVDEALTLGIQISSAVETAHRAGIIHRDIKPANVLTTDYNRPALTDFGISGTAGAAADDAGLSIPWSAPEAFAGGQPDGVRMDVYSLGATIYTLLAGHSPFVRRGGDNTQSKLIHRITNAPLEPLTRQDVPVSLNQALAVAMAKSPGSRFESAAQLARALQRIQAELGLGVTPFEVLDEAHIDPDPAHGPDDGEATRVRSVQSIDGAQTAARSRGAGGAAWTAEQPAPAETHAISATSAPEATPSFTPAGSAQPARPARQDQQLSGFEAAQEADDGQVERQRFPKALVGIIVGLAVIVGGAVLVNALSTEEDPRQAVPSLGSQDDPADAMIGGVVPVVDGFKYSTEGENVTFTWSNPEPQQGDFYQWTPVTAAQEGEVQRTDAAAATTPRRADGPTCIEVLLVRDDGRVSEPVRHCTGDASASGEAGE</sequence>
<evidence type="ECO:0000256" key="9">
    <source>
        <dbReference type="SAM" id="Phobius"/>
    </source>
</evidence>
<dbReference type="PROSITE" id="PS00107">
    <property type="entry name" value="PROTEIN_KINASE_ATP"/>
    <property type="match status" value="1"/>
</dbReference>
<proteinExistence type="predicted"/>
<evidence type="ECO:0000256" key="8">
    <source>
        <dbReference type="SAM" id="MobiDB-lite"/>
    </source>
</evidence>
<evidence type="ECO:0000313" key="11">
    <source>
        <dbReference type="EMBL" id="MBG6083908.1"/>
    </source>
</evidence>
<dbReference type="PANTHER" id="PTHR43289">
    <property type="entry name" value="MITOGEN-ACTIVATED PROTEIN KINASE KINASE KINASE 20-RELATED"/>
    <property type="match status" value="1"/>
</dbReference>
<dbReference type="Gene3D" id="1.10.510.10">
    <property type="entry name" value="Transferase(Phosphotransferase) domain 1"/>
    <property type="match status" value="1"/>
</dbReference>
<dbReference type="SUPFAM" id="SSF56112">
    <property type="entry name" value="Protein kinase-like (PK-like)"/>
    <property type="match status" value="1"/>
</dbReference>
<dbReference type="GO" id="GO:0005524">
    <property type="term" value="F:ATP binding"/>
    <property type="evidence" value="ECO:0007669"/>
    <property type="project" value="UniProtKB-UniRule"/>
</dbReference>
<evidence type="ECO:0000256" key="5">
    <source>
        <dbReference type="ARBA" id="ARBA00022777"/>
    </source>
</evidence>
<feature type="binding site" evidence="7">
    <location>
        <position position="45"/>
    </location>
    <ligand>
        <name>ATP</name>
        <dbReference type="ChEBI" id="CHEBI:30616"/>
    </ligand>
</feature>
<evidence type="ECO:0000313" key="12">
    <source>
        <dbReference type="Proteomes" id="UP000625033"/>
    </source>
</evidence>
<feature type="region of interest" description="Disordered" evidence="8">
    <location>
        <begin position="317"/>
        <end position="388"/>
    </location>
</feature>
<dbReference type="RefSeq" id="WP_196835291.1">
    <property type="nucleotide sequence ID" value="NZ_JADOTZ010000001.1"/>
</dbReference>
<evidence type="ECO:0000256" key="3">
    <source>
        <dbReference type="ARBA" id="ARBA00022679"/>
    </source>
</evidence>
<dbReference type="EMBL" id="JADOTZ010000001">
    <property type="protein sequence ID" value="MBG6083908.1"/>
    <property type="molecule type" value="Genomic_DNA"/>
</dbReference>
<accession>A0A931D8E1</accession>
<keyword evidence="2 11" id="KW-0723">Serine/threonine-protein kinase</keyword>